<dbReference type="SMART" id="SM00202">
    <property type="entry name" value="SR"/>
    <property type="match status" value="2"/>
</dbReference>
<dbReference type="SMART" id="SM00135">
    <property type="entry name" value="LY"/>
    <property type="match status" value="8"/>
</dbReference>
<evidence type="ECO:0000256" key="3">
    <source>
        <dbReference type="ARBA" id="ARBA00023157"/>
    </source>
</evidence>
<proteinExistence type="predicted"/>
<dbReference type="Gene3D" id="3.10.250.10">
    <property type="entry name" value="SRCR-like domain"/>
    <property type="match status" value="2"/>
</dbReference>
<dbReference type="PANTHER" id="PTHR48071:SF18">
    <property type="entry name" value="DELETED IN MALIGNANT BRAIN TUMORS 1 PROTEIN-RELATED"/>
    <property type="match status" value="1"/>
</dbReference>
<protein>
    <recommendedName>
        <fullName evidence="7">SRCR domain-containing protein</fullName>
    </recommendedName>
</protein>
<dbReference type="PANTHER" id="PTHR48071">
    <property type="entry name" value="SRCR DOMAIN-CONTAINING PROTEIN"/>
    <property type="match status" value="1"/>
</dbReference>
<comment type="caution">
    <text evidence="5">Lacks conserved residue(s) required for the propagation of feature annotation.</text>
</comment>
<keyword evidence="3 5" id="KW-1015">Disulfide bond</keyword>
<gene>
    <name evidence="8" type="ORF">C0Q70_17994</name>
</gene>
<keyword evidence="2" id="KW-0677">Repeat</keyword>
<keyword evidence="4" id="KW-0325">Glycoprotein</keyword>
<evidence type="ECO:0000256" key="4">
    <source>
        <dbReference type="ARBA" id="ARBA00023180"/>
    </source>
</evidence>
<comment type="caution">
    <text evidence="8">The sequence shown here is derived from an EMBL/GenBank/DDBJ whole genome shotgun (WGS) entry which is preliminary data.</text>
</comment>
<dbReference type="STRING" id="400727.A0A2T7NLZ5"/>
<dbReference type="AlphaFoldDB" id="A0A2T7NLZ5"/>
<dbReference type="Pfam" id="PF00530">
    <property type="entry name" value="SRCR"/>
    <property type="match status" value="2"/>
</dbReference>
<feature type="disulfide bond" evidence="5">
    <location>
        <begin position="590"/>
        <end position="600"/>
    </location>
</feature>
<dbReference type="SUPFAM" id="SSF63825">
    <property type="entry name" value="YWTD domain"/>
    <property type="match status" value="2"/>
</dbReference>
<dbReference type="FunFam" id="3.10.250.10:FF:000006">
    <property type="entry name" value="neurotrypsin isoform X2"/>
    <property type="match status" value="1"/>
</dbReference>
<feature type="disulfide bond" evidence="5">
    <location>
        <begin position="255"/>
        <end position="265"/>
    </location>
</feature>
<evidence type="ECO:0000256" key="5">
    <source>
        <dbReference type="PROSITE-ProRule" id="PRU00196"/>
    </source>
</evidence>
<reference evidence="8 9" key="1">
    <citation type="submission" date="2018-04" db="EMBL/GenBank/DDBJ databases">
        <title>The genome of golden apple snail Pomacea canaliculata provides insight into stress tolerance and invasive adaptation.</title>
        <authorList>
            <person name="Liu C."/>
            <person name="Liu B."/>
            <person name="Ren Y."/>
            <person name="Zhang Y."/>
            <person name="Wang H."/>
            <person name="Li S."/>
            <person name="Jiang F."/>
            <person name="Yin L."/>
            <person name="Zhang G."/>
            <person name="Qian W."/>
            <person name="Fan W."/>
        </authorList>
    </citation>
    <scope>NUCLEOTIDE SEQUENCE [LARGE SCALE GENOMIC DNA]</scope>
    <source>
        <strain evidence="8">SZHN2017</strain>
        <tissue evidence="8">Muscle</tissue>
    </source>
</reference>
<organism evidence="8 9">
    <name type="scientific">Pomacea canaliculata</name>
    <name type="common">Golden apple snail</name>
    <dbReference type="NCBI Taxonomy" id="400727"/>
    <lineage>
        <taxon>Eukaryota</taxon>
        <taxon>Metazoa</taxon>
        <taxon>Spiralia</taxon>
        <taxon>Lophotrochozoa</taxon>
        <taxon>Mollusca</taxon>
        <taxon>Gastropoda</taxon>
        <taxon>Caenogastropoda</taxon>
        <taxon>Architaenioglossa</taxon>
        <taxon>Ampullarioidea</taxon>
        <taxon>Ampullariidae</taxon>
        <taxon>Pomacea</taxon>
    </lineage>
</organism>
<dbReference type="FunFam" id="3.10.250.10:FF:000001">
    <property type="entry name" value="Lysyl oxidase 4 isoform X1"/>
    <property type="match status" value="1"/>
</dbReference>
<keyword evidence="1" id="KW-0732">Signal</keyword>
<feature type="repeat" description="LDL-receptor class B" evidence="6">
    <location>
        <begin position="724"/>
        <end position="766"/>
    </location>
</feature>
<dbReference type="Gene3D" id="2.120.10.30">
    <property type="entry name" value="TolB, C-terminal domain"/>
    <property type="match status" value="4"/>
</dbReference>
<sequence>MHEQRDIMSHDTPVKEFSLPRTHRSSEKTRWPIFPMDFSDILLLSSPLPVLRFKSTWCHVCTALAVGPLCFSCSQVSAPEDCTTLVECGNDEVCFAERRISGDLQETYTLGCEKMMVCQLVGGLTSETLVGKKRMIRAPPTTARAKRDVTVCSKCCGESQCNRNVCVVTVAPPTQGLPASQEVYVRLVGGSNAYEGTVEIFYNGQWGSICDDDWSGADAAVVCRMLGYSPTGAGGVVGGTFPASSGRIWLDDVNCTGKENSLVQCDKSEWDIHDCNHKEDAGVLCSSVTPEDDVIFLLDTGLGGEIFRMNLMTQSYTTIPINRLYAPSSIDYDPEYGRIYLADPRLRQIVSVHFDGTDAREVRQLNMDAVLEKVEVDPLNRKLFYTDTGNNVIAVMNLDGTGYNIIVNSNLDEPHNRIYFVDGGTHRIEVMDLLGGDRREIFRDAGAHFYSIVVFDNYIYYTDWNRNTLMRLNKDGSGITPVGPPSFQELTDIRIQKYGYDLPGVTTAAPLYFDRDRVFVRLNGDHVATSGYVEVYANGQWGTVCDHDWDDNDAAVVCRMLGFSEHGAVATNESASGRGNGLIVLDNIHCQGTERHLVDCGITQDDWARHSCGHDSDAGVQCTVDDTMNNFLVFTDSYTGLLVRMDLNTYSFTGLQMAGAYNPVALAYNPLDRRLYFSQVMSNPGSQIFSIGLDAGQPTLLKQMPKVQLLWSVVDGLAVDGNIQRLFYTDSGLDVIGSMDLHGNDQQVVVSGQLGQPRAITLDPVNRASRARRRQTKCGLLYFCDAGTHVIESVDTNGGQRKVVYSDLGAHFFGLAVTANNIYYSDWNRVSIMRINKDGSGLTTAGPPSFTRINAIIASEGGN</sequence>
<evidence type="ECO:0000259" key="7">
    <source>
        <dbReference type="PROSITE" id="PS50287"/>
    </source>
</evidence>
<feature type="domain" description="SRCR" evidence="7">
    <location>
        <begin position="520"/>
        <end position="623"/>
    </location>
</feature>
<dbReference type="Proteomes" id="UP000245119">
    <property type="component" value="Linkage Group LG11"/>
</dbReference>
<dbReference type="GO" id="GO:0016020">
    <property type="term" value="C:membrane"/>
    <property type="evidence" value="ECO:0007669"/>
    <property type="project" value="InterPro"/>
</dbReference>
<evidence type="ECO:0000313" key="9">
    <source>
        <dbReference type="Proteomes" id="UP000245119"/>
    </source>
</evidence>
<evidence type="ECO:0000313" key="8">
    <source>
        <dbReference type="EMBL" id="PVD22189.1"/>
    </source>
</evidence>
<dbReference type="EMBL" id="PZQS01000011">
    <property type="protein sequence ID" value="PVD22189.1"/>
    <property type="molecule type" value="Genomic_DNA"/>
</dbReference>
<dbReference type="PRINTS" id="PR00258">
    <property type="entry name" value="SPERACTRCPTR"/>
</dbReference>
<accession>A0A2T7NLZ5</accession>
<dbReference type="Pfam" id="PF00058">
    <property type="entry name" value="Ldl_recept_b"/>
    <property type="match status" value="1"/>
</dbReference>
<dbReference type="PROSITE" id="PS00420">
    <property type="entry name" value="SRCR_1"/>
    <property type="match status" value="1"/>
</dbReference>
<dbReference type="InterPro" id="IPR011042">
    <property type="entry name" value="6-blade_b-propeller_TolB-like"/>
</dbReference>
<evidence type="ECO:0000256" key="6">
    <source>
        <dbReference type="PROSITE-ProRule" id="PRU00461"/>
    </source>
</evidence>
<evidence type="ECO:0000256" key="1">
    <source>
        <dbReference type="ARBA" id="ARBA00022729"/>
    </source>
</evidence>
<dbReference type="PROSITE" id="PS51120">
    <property type="entry name" value="LDLRB"/>
    <property type="match status" value="1"/>
</dbReference>
<dbReference type="InterPro" id="IPR001190">
    <property type="entry name" value="SRCR"/>
</dbReference>
<dbReference type="SUPFAM" id="SSF56487">
    <property type="entry name" value="SRCR-like"/>
    <property type="match status" value="2"/>
</dbReference>
<name>A0A2T7NLZ5_POMCA</name>
<dbReference type="PROSITE" id="PS50287">
    <property type="entry name" value="SRCR_2"/>
    <property type="match status" value="2"/>
</dbReference>
<feature type="domain" description="SRCR" evidence="7">
    <location>
        <begin position="185"/>
        <end position="286"/>
    </location>
</feature>
<dbReference type="InterPro" id="IPR000033">
    <property type="entry name" value="LDLR_classB_rpt"/>
</dbReference>
<keyword evidence="9" id="KW-1185">Reference proteome</keyword>
<dbReference type="OrthoDB" id="9990982at2759"/>
<evidence type="ECO:0000256" key="2">
    <source>
        <dbReference type="ARBA" id="ARBA00022737"/>
    </source>
</evidence>
<dbReference type="InterPro" id="IPR036772">
    <property type="entry name" value="SRCR-like_dom_sf"/>
</dbReference>